<feature type="compositionally biased region" description="Basic and acidic residues" evidence="2">
    <location>
        <begin position="373"/>
        <end position="386"/>
    </location>
</feature>
<feature type="compositionally biased region" description="Low complexity" evidence="2">
    <location>
        <begin position="124"/>
        <end position="136"/>
    </location>
</feature>
<dbReference type="AlphaFoldDB" id="A0A139AY45"/>
<dbReference type="SUPFAM" id="SSF50182">
    <property type="entry name" value="Sm-like ribonucleoproteins"/>
    <property type="match status" value="1"/>
</dbReference>
<evidence type="ECO:0000256" key="1">
    <source>
        <dbReference type="PROSITE-ProRule" id="PRU00846"/>
    </source>
</evidence>
<feature type="region of interest" description="Disordered" evidence="2">
    <location>
        <begin position="410"/>
        <end position="454"/>
    </location>
</feature>
<feature type="region of interest" description="Disordered" evidence="2">
    <location>
        <begin position="265"/>
        <end position="387"/>
    </location>
</feature>
<dbReference type="Pfam" id="PF09532">
    <property type="entry name" value="FDF"/>
    <property type="match status" value="1"/>
</dbReference>
<dbReference type="STRING" id="1344416.A0A139AY45"/>
<evidence type="ECO:0000259" key="3">
    <source>
        <dbReference type="PROSITE" id="PS51513"/>
    </source>
</evidence>
<gene>
    <name evidence="5" type="ORF">M427DRAFT_275088</name>
</gene>
<dbReference type="PROSITE" id="PS51513">
    <property type="entry name" value="FFD"/>
    <property type="match status" value="1"/>
</dbReference>
<dbReference type="CDD" id="cd01736">
    <property type="entry name" value="LSm14_N"/>
    <property type="match status" value="1"/>
</dbReference>
<reference evidence="5 6" key="1">
    <citation type="journal article" date="2015" name="Genome Biol. Evol.">
        <title>Phylogenomic analyses indicate that early fungi evolved digesting cell walls of algal ancestors of land plants.</title>
        <authorList>
            <person name="Chang Y."/>
            <person name="Wang S."/>
            <person name="Sekimoto S."/>
            <person name="Aerts A.L."/>
            <person name="Choi C."/>
            <person name="Clum A."/>
            <person name="LaButti K.M."/>
            <person name="Lindquist E.A."/>
            <person name="Yee Ngan C."/>
            <person name="Ohm R.A."/>
            <person name="Salamov A.A."/>
            <person name="Grigoriev I.V."/>
            <person name="Spatafora J.W."/>
            <person name="Berbee M.L."/>
        </authorList>
    </citation>
    <scope>NUCLEOTIDE SEQUENCE [LARGE SCALE GENOMIC DNA]</scope>
    <source>
        <strain evidence="5 6">JEL478</strain>
    </source>
</reference>
<organism evidence="5 6">
    <name type="scientific">Gonapodya prolifera (strain JEL478)</name>
    <name type="common">Monoblepharis prolifera</name>
    <dbReference type="NCBI Taxonomy" id="1344416"/>
    <lineage>
        <taxon>Eukaryota</taxon>
        <taxon>Fungi</taxon>
        <taxon>Fungi incertae sedis</taxon>
        <taxon>Chytridiomycota</taxon>
        <taxon>Chytridiomycota incertae sedis</taxon>
        <taxon>Monoblepharidomycetes</taxon>
        <taxon>Monoblepharidales</taxon>
        <taxon>Gonapodyaceae</taxon>
        <taxon>Gonapodya</taxon>
    </lineage>
</organism>
<name>A0A139AY45_GONPJ</name>
<feature type="compositionally biased region" description="Low complexity" evidence="2">
    <location>
        <begin position="427"/>
        <end position="437"/>
    </location>
</feature>
<sequence length="567" mass="58208">MALVGSRISLLSKSGIRYVGTLAHLDERESSLTLDNVRSFGTEGRRGGGADEIGGVDTVYEQIMFKGADISDITYLSDFDQPSQPPASQTSAQQPQAGQGPLAQPAQAGSPLATNGAKLGGLPGPAQRPQQQQFGFPPGPSFNPLAPPGFSPYGSPFPAFSPFGGMPPFGGPPPGPTQQQPFMNPYFLTQLAQQNPALWAQLQQQMQVMGMPGAEMPLGTPSQPAMTLPPLAGPSPAPANAVPGASPAQTSPVDDAAARLKALKVGDKPGPGPIGPAPVGSGTAPGGAGAEKQAGARVEAGPIGRKPEPVAAAPAPGAAGASVAPAPAGGKTDPIAVVIKKEPKAARGTTAGAGAGAGPVAPREEGAQQQHQGRKEHDAREGRVDGAKTATTLAEVVQGKVKPAANETIVVPPIPDGAPHRGRGYYRGPTGIPSRGGPPRGRGGGGPRGPPVPQVDYDFDSANRKFEEISKEIPGAVAASPVTSTADEVEEGELELDLDKAKAKGFYSKSGFFDDISCEAKDRQEDEAKGQRPNWREMHYRERRLNMETFGQAGAYTGGFRGGEFPG</sequence>
<dbReference type="InterPro" id="IPR025609">
    <property type="entry name" value="Lsm14-like_N"/>
</dbReference>
<dbReference type="InterPro" id="IPR047575">
    <property type="entry name" value="Sm"/>
</dbReference>
<dbReference type="SMART" id="SM01199">
    <property type="entry name" value="FDF"/>
    <property type="match status" value="1"/>
</dbReference>
<keyword evidence="6" id="KW-1185">Reference proteome</keyword>
<dbReference type="Proteomes" id="UP000070544">
    <property type="component" value="Unassembled WGS sequence"/>
</dbReference>
<dbReference type="PROSITE" id="PS52002">
    <property type="entry name" value="SM"/>
    <property type="match status" value="1"/>
</dbReference>
<dbReference type="EMBL" id="KQ965732">
    <property type="protein sequence ID" value="KXS21624.1"/>
    <property type="molecule type" value="Genomic_DNA"/>
</dbReference>
<dbReference type="InterPro" id="IPR010920">
    <property type="entry name" value="LSM_dom_sf"/>
</dbReference>
<feature type="compositionally biased region" description="Low complexity" evidence="2">
    <location>
        <begin position="86"/>
        <end position="113"/>
    </location>
</feature>
<accession>A0A139AY45</accession>
<evidence type="ECO:0000256" key="2">
    <source>
        <dbReference type="SAM" id="MobiDB-lite"/>
    </source>
</evidence>
<dbReference type="PANTHER" id="PTHR13586">
    <property type="entry name" value="SCD6 PROTEIN-RELATED"/>
    <property type="match status" value="1"/>
</dbReference>
<protein>
    <submittedName>
        <fullName evidence="5">Uncharacterized protein</fullName>
    </submittedName>
</protein>
<dbReference type="GO" id="GO:0003723">
    <property type="term" value="F:RNA binding"/>
    <property type="evidence" value="ECO:0007669"/>
    <property type="project" value="InterPro"/>
</dbReference>
<dbReference type="OrthoDB" id="21539at2759"/>
<evidence type="ECO:0000313" key="6">
    <source>
        <dbReference type="Proteomes" id="UP000070544"/>
    </source>
</evidence>
<dbReference type="Pfam" id="PF12701">
    <property type="entry name" value="LSM14"/>
    <property type="match status" value="1"/>
</dbReference>
<dbReference type="InterPro" id="IPR025761">
    <property type="entry name" value="FFD_box"/>
</dbReference>
<feature type="domain" description="Sm" evidence="4">
    <location>
        <begin position="1"/>
        <end position="79"/>
    </location>
</feature>
<feature type="domain" description="FFD box profile" evidence="3">
    <location>
        <begin position="505"/>
        <end position="520"/>
    </location>
</feature>
<proteinExistence type="predicted"/>
<dbReference type="InterPro" id="IPR019050">
    <property type="entry name" value="FDF_dom"/>
</dbReference>
<feature type="compositionally biased region" description="Gly residues" evidence="2">
    <location>
        <begin position="438"/>
        <end position="447"/>
    </location>
</feature>
<dbReference type="Gene3D" id="2.30.30.100">
    <property type="match status" value="1"/>
</dbReference>
<feature type="compositionally biased region" description="Pro residues" evidence="2">
    <location>
        <begin position="137"/>
        <end position="150"/>
    </location>
</feature>
<evidence type="ECO:0000259" key="4">
    <source>
        <dbReference type="PROSITE" id="PS52002"/>
    </source>
</evidence>
<feature type="region of interest" description="Disordered" evidence="2">
    <location>
        <begin position="76"/>
        <end position="150"/>
    </location>
</feature>
<dbReference type="SMART" id="SM01271">
    <property type="entry name" value="LSM14"/>
    <property type="match status" value="1"/>
</dbReference>
<feature type="compositionally biased region" description="Low complexity" evidence="2">
    <location>
        <begin position="309"/>
        <end position="330"/>
    </location>
</feature>
<evidence type="ECO:0000313" key="5">
    <source>
        <dbReference type="EMBL" id="KXS21624.1"/>
    </source>
</evidence>
<feature type="short sequence motif" description="FFD box" evidence="1">
    <location>
        <begin position="505"/>
        <end position="520"/>
    </location>
</feature>